<dbReference type="Proteomes" id="UP000054558">
    <property type="component" value="Unassembled WGS sequence"/>
</dbReference>
<dbReference type="Gene3D" id="3.40.50.1820">
    <property type="entry name" value="alpha/beta hydrolase"/>
    <property type="match status" value="1"/>
</dbReference>
<keyword evidence="1" id="KW-0472">Membrane</keyword>
<dbReference type="EMBL" id="DF236991">
    <property type="protein sequence ID" value="GAQ79950.1"/>
    <property type="molecule type" value="Genomic_DNA"/>
</dbReference>
<reference evidence="2 3" key="1">
    <citation type="journal article" date="2014" name="Nat. Commun.">
        <title>Klebsormidium flaccidum genome reveals primary factors for plant terrestrial adaptation.</title>
        <authorList>
            <person name="Hori K."/>
            <person name="Maruyama F."/>
            <person name="Fujisawa T."/>
            <person name="Togashi T."/>
            <person name="Yamamoto N."/>
            <person name="Seo M."/>
            <person name="Sato S."/>
            <person name="Yamada T."/>
            <person name="Mori H."/>
            <person name="Tajima N."/>
            <person name="Moriyama T."/>
            <person name="Ikeuchi M."/>
            <person name="Watanabe M."/>
            <person name="Wada H."/>
            <person name="Kobayashi K."/>
            <person name="Saito M."/>
            <person name="Masuda T."/>
            <person name="Sasaki-Sekimoto Y."/>
            <person name="Mashiguchi K."/>
            <person name="Awai K."/>
            <person name="Shimojima M."/>
            <person name="Masuda S."/>
            <person name="Iwai M."/>
            <person name="Nobusawa T."/>
            <person name="Narise T."/>
            <person name="Kondo S."/>
            <person name="Saito H."/>
            <person name="Sato R."/>
            <person name="Murakawa M."/>
            <person name="Ihara Y."/>
            <person name="Oshima-Yamada Y."/>
            <person name="Ohtaka K."/>
            <person name="Satoh M."/>
            <person name="Sonobe K."/>
            <person name="Ishii M."/>
            <person name="Ohtani R."/>
            <person name="Kanamori-Sato M."/>
            <person name="Honoki R."/>
            <person name="Miyazaki D."/>
            <person name="Mochizuki H."/>
            <person name="Umetsu J."/>
            <person name="Higashi K."/>
            <person name="Shibata D."/>
            <person name="Kamiya Y."/>
            <person name="Sato N."/>
            <person name="Nakamura Y."/>
            <person name="Tabata S."/>
            <person name="Ida S."/>
            <person name="Kurokawa K."/>
            <person name="Ohta H."/>
        </authorList>
    </citation>
    <scope>NUCLEOTIDE SEQUENCE [LARGE SCALE GENOMIC DNA]</scope>
    <source>
        <strain evidence="2 3">NIES-2285</strain>
    </source>
</reference>
<dbReference type="AlphaFoldDB" id="A0A1Y1HMU1"/>
<feature type="transmembrane region" description="Helical" evidence="1">
    <location>
        <begin position="266"/>
        <end position="288"/>
    </location>
</feature>
<evidence type="ECO:0000313" key="2">
    <source>
        <dbReference type="EMBL" id="GAQ79950.1"/>
    </source>
</evidence>
<dbReference type="InterPro" id="IPR029058">
    <property type="entry name" value="AB_hydrolase_fold"/>
</dbReference>
<proteinExistence type="predicted"/>
<feature type="transmembrane region" description="Helical" evidence="1">
    <location>
        <begin position="294"/>
        <end position="315"/>
    </location>
</feature>
<organism evidence="2 3">
    <name type="scientific">Klebsormidium nitens</name>
    <name type="common">Green alga</name>
    <name type="synonym">Ulothrix nitens</name>
    <dbReference type="NCBI Taxonomy" id="105231"/>
    <lineage>
        <taxon>Eukaryota</taxon>
        <taxon>Viridiplantae</taxon>
        <taxon>Streptophyta</taxon>
        <taxon>Klebsormidiophyceae</taxon>
        <taxon>Klebsormidiales</taxon>
        <taxon>Klebsormidiaceae</taxon>
        <taxon>Klebsormidium</taxon>
    </lineage>
</organism>
<evidence type="ECO:0000313" key="3">
    <source>
        <dbReference type="Proteomes" id="UP000054558"/>
    </source>
</evidence>
<evidence type="ECO:0000256" key="1">
    <source>
        <dbReference type="SAM" id="Phobius"/>
    </source>
</evidence>
<sequence length="656" mass="72010">MDWNGKPPDHETADVEAPPPKRKHYVLVVHGTFNAPKQGPGGEFLDLHQKWWAPGGATRSGLPFCEKLREALDKNVTQGRGGIPGDAVWGDISDPDIEEVTEPFFWAAKNSDASREEGAQKLAERIMKIRKAQPGALVHLIAHSHGGNVVLRAVEIILGEIGEEGVKQVFVGVKKPSCWRWLCSSSRTAAANRMAAISDGPKTGVVAEFLEGFGGELAEQLSPLDQDDLVRMHYPSLSDANPLGRLVFLGTPFLTKRETPNPESTIAALWFATIMLTSWGISLSITGWNDSRAWHIVGYLCVVLGFCMAIFLDTFQGKIDPLKPYRPNAHVAGNIYHLTKQPWSAEMAVLVVHSGILDEANFALRSTAPLVRAYIVPEVAQSFNLQPWKTLPADIRRATTLRHLPVPTNCCLPYKRKAPIFNFEIMVLTILIAILSFFLRLVLLPVVYLAKRFLISGLQKVLVHVVLGTGSAEKGVSSARVTVSETLRLEQLVENGPGGSVPEGNRPPERKSPVVHWNVHNLILNHDTAFGTRSQKAPRFDFLIEPQRLTPAGSVGEAGIREAGRDSDNSVVGTLLKAGCFDGLEESETQELMLIAQMLEERQKEITGQVEVRHSLYYSKLEIVEAMAEFLQAGAGDSLHAMLAGFDQSLKKAGKH</sequence>
<protein>
    <submittedName>
        <fullName evidence="2">Uncharacterized protein</fullName>
    </submittedName>
</protein>
<keyword evidence="1" id="KW-1133">Transmembrane helix</keyword>
<name>A0A1Y1HMU1_KLENI</name>
<feature type="transmembrane region" description="Helical" evidence="1">
    <location>
        <begin position="425"/>
        <end position="450"/>
    </location>
</feature>
<gene>
    <name evidence="2" type="ORF">KFL_000420210</name>
</gene>
<keyword evidence="1" id="KW-0812">Transmembrane</keyword>
<accession>A0A1Y1HMU1</accession>
<keyword evidence="3" id="KW-1185">Reference proteome</keyword>